<dbReference type="NCBIfam" id="TIGR01730">
    <property type="entry name" value="RND_mfp"/>
    <property type="match status" value="1"/>
</dbReference>
<dbReference type="EMBL" id="CP000828">
    <property type="protein sequence ID" value="ABW31070.1"/>
    <property type="molecule type" value="Genomic_DNA"/>
</dbReference>
<evidence type="ECO:0000256" key="1">
    <source>
        <dbReference type="ARBA" id="ARBA00009477"/>
    </source>
</evidence>
<dbReference type="PROSITE" id="PS51257">
    <property type="entry name" value="PROKAR_LIPOPROTEIN"/>
    <property type="match status" value="1"/>
</dbReference>
<name>B0C4T2_ACAM1</name>
<dbReference type="Proteomes" id="UP000000268">
    <property type="component" value="Chromosome"/>
</dbReference>
<dbReference type="PANTHER" id="PTHR30469">
    <property type="entry name" value="MULTIDRUG RESISTANCE PROTEIN MDTA"/>
    <property type="match status" value="1"/>
</dbReference>
<dbReference type="GO" id="GO:0015562">
    <property type="term" value="F:efflux transmembrane transporter activity"/>
    <property type="evidence" value="ECO:0007669"/>
    <property type="project" value="TreeGrafter"/>
</dbReference>
<organism evidence="5 6">
    <name type="scientific">Acaryochloris marina (strain MBIC 11017)</name>
    <dbReference type="NCBI Taxonomy" id="329726"/>
    <lineage>
        <taxon>Bacteria</taxon>
        <taxon>Bacillati</taxon>
        <taxon>Cyanobacteriota</taxon>
        <taxon>Cyanophyceae</taxon>
        <taxon>Acaryochloridales</taxon>
        <taxon>Acaryochloridaceae</taxon>
        <taxon>Acaryochloris</taxon>
    </lineage>
</organism>
<sequence length="454" mass="49995">MIESRYSGLPRMIMCVGLFAITLGGCGSSDQVNQPQAIAVKLSTVESDTLVDSSEFIGTSTARDRVSLAPRIDGRILEIFVRQGDRVRRGDKIVRLEPTRDRENVNAASQSVNVERARLGQAVAELRTAQANRAAAAAQVKSAKADLQTIEAEVELAQINLDRTKKLVKDGVLPQQNLDDSTRDLKTNIAQRNSRRESLNAAIESQQAADQQVDQAQANVDSQKAAIARSKAELRAVGQNLEFNTIRAPIDGVIGSFDSKKVGDYVSVGEQLTTLTNNQTLELNINIPIENRDQIKRGLAVETIGNNERHIVRGQINYIAPLVQQNAQSILTKATFPNQRRLRDREYVRVRVIWNERPGILIPTTAISTLGGQSFVYIAQEQSTQSGERSMMVRQQPVKLGRIQDQAYQILSGIKVGDRIATSNILSLKDNTPITDAETVGRLESKIQKTQGTH</sequence>
<dbReference type="STRING" id="329726.AM1_6138"/>
<dbReference type="GO" id="GO:1990281">
    <property type="term" value="C:efflux pump complex"/>
    <property type="evidence" value="ECO:0007669"/>
    <property type="project" value="TreeGrafter"/>
</dbReference>
<dbReference type="PANTHER" id="PTHR30469:SF39">
    <property type="entry name" value="SLL0180 PROTEIN"/>
    <property type="match status" value="1"/>
</dbReference>
<proteinExistence type="inferred from homology"/>
<feature type="coiled-coil region" evidence="2">
    <location>
        <begin position="199"/>
        <end position="233"/>
    </location>
</feature>
<dbReference type="Gene3D" id="1.10.287.470">
    <property type="entry name" value="Helix hairpin bin"/>
    <property type="match status" value="2"/>
</dbReference>
<dbReference type="InterPro" id="IPR058649">
    <property type="entry name" value="CzcB_C"/>
</dbReference>
<dbReference type="AlphaFoldDB" id="B0C4T2"/>
<dbReference type="InterPro" id="IPR058625">
    <property type="entry name" value="MdtA-like_BSH"/>
</dbReference>
<gene>
    <name evidence="5" type="ordered locus">AM1_6138</name>
</gene>
<evidence type="ECO:0000256" key="2">
    <source>
        <dbReference type="SAM" id="Coils"/>
    </source>
</evidence>
<dbReference type="OrthoDB" id="5379451at2"/>
<dbReference type="SUPFAM" id="SSF111369">
    <property type="entry name" value="HlyD-like secretion proteins"/>
    <property type="match status" value="2"/>
</dbReference>
<keyword evidence="2" id="KW-0175">Coiled coil</keyword>
<keyword evidence="6" id="KW-1185">Reference proteome</keyword>
<dbReference type="Gene3D" id="2.40.30.170">
    <property type="match status" value="1"/>
</dbReference>
<dbReference type="Pfam" id="PF25917">
    <property type="entry name" value="BSH_RND"/>
    <property type="match status" value="1"/>
</dbReference>
<evidence type="ECO:0000313" key="5">
    <source>
        <dbReference type="EMBL" id="ABW31070.1"/>
    </source>
</evidence>
<accession>B0C4T2</accession>
<dbReference type="KEGG" id="amr:AM1_6138"/>
<evidence type="ECO:0000259" key="3">
    <source>
        <dbReference type="Pfam" id="PF25917"/>
    </source>
</evidence>
<protein>
    <submittedName>
        <fullName evidence="5">Efflux transporter, RND family, MFP subunit</fullName>
    </submittedName>
</protein>
<feature type="domain" description="CzcB-like C-terminal circularly permuted SH3-like" evidence="4">
    <location>
        <begin position="361"/>
        <end position="429"/>
    </location>
</feature>
<dbReference type="InterPro" id="IPR006143">
    <property type="entry name" value="RND_pump_MFP"/>
</dbReference>
<evidence type="ECO:0000259" key="4">
    <source>
        <dbReference type="Pfam" id="PF25975"/>
    </source>
</evidence>
<comment type="similarity">
    <text evidence="1">Belongs to the membrane fusion protein (MFP) (TC 8.A.1) family.</text>
</comment>
<reference evidence="5 6" key="1">
    <citation type="journal article" date="2008" name="Proc. Natl. Acad. Sci. U.S.A.">
        <title>Niche adaptation and genome expansion in the chlorophyll d-producing cyanobacterium Acaryochloris marina.</title>
        <authorList>
            <person name="Swingley W.D."/>
            <person name="Chen M."/>
            <person name="Cheung P.C."/>
            <person name="Conrad A.L."/>
            <person name="Dejesa L.C."/>
            <person name="Hao J."/>
            <person name="Honchak B.M."/>
            <person name="Karbach L.E."/>
            <person name="Kurdoglu A."/>
            <person name="Lahiri S."/>
            <person name="Mastrian S.D."/>
            <person name="Miyashita H."/>
            <person name="Page L."/>
            <person name="Ramakrishna P."/>
            <person name="Satoh S."/>
            <person name="Sattley W.M."/>
            <person name="Shimada Y."/>
            <person name="Taylor H.L."/>
            <person name="Tomo T."/>
            <person name="Tsuchiya T."/>
            <person name="Wang Z.T."/>
            <person name="Raymond J."/>
            <person name="Mimuro M."/>
            <person name="Blankenship R.E."/>
            <person name="Touchman J.W."/>
        </authorList>
    </citation>
    <scope>NUCLEOTIDE SEQUENCE [LARGE SCALE GENOMIC DNA]</scope>
    <source>
        <strain evidence="6">MBIC 11017</strain>
    </source>
</reference>
<evidence type="ECO:0000313" key="6">
    <source>
        <dbReference type="Proteomes" id="UP000000268"/>
    </source>
</evidence>
<dbReference type="eggNOG" id="COG0845">
    <property type="taxonomic scope" value="Bacteria"/>
</dbReference>
<feature type="coiled-coil region" evidence="2">
    <location>
        <begin position="126"/>
        <end position="167"/>
    </location>
</feature>
<dbReference type="Gene3D" id="2.40.420.20">
    <property type="match status" value="1"/>
</dbReference>
<dbReference type="Pfam" id="PF25975">
    <property type="entry name" value="CzcB_C"/>
    <property type="match status" value="1"/>
</dbReference>
<dbReference type="RefSeq" id="WP_012166261.1">
    <property type="nucleotide sequence ID" value="NC_009925.1"/>
</dbReference>
<feature type="domain" description="Multidrug resistance protein MdtA-like barrel-sandwich hybrid" evidence="3">
    <location>
        <begin position="65"/>
        <end position="276"/>
    </location>
</feature>
<dbReference type="HOGENOM" id="CLU_018816_1_2_3"/>
<dbReference type="Gene3D" id="2.40.50.100">
    <property type="match status" value="2"/>
</dbReference>